<keyword evidence="4" id="KW-0804">Transcription</keyword>
<evidence type="ECO:0000256" key="1">
    <source>
        <dbReference type="ARBA" id="ARBA00022679"/>
    </source>
</evidence>
<proteinExistence type="predicted"/>
<dbReference type="InterPro" id="IPR005561">
    <property type="entry name" value="ANTAR"/>
</dbReference>
<evidence type="ECO:0000256" key="3">
    <source>
        <dbReference type="ARBA" id="ARBA00023015"/>
    </source>
</evidence>
<keyword evidence="2" id="KW-0418">Kinase</keyword>
<reference evidence="6 7" key="1">
    <citation type="submission" date="2020-08" db="EMBL/GenBank/DDBJ databases">
        <title>Whole genome shotgun sequence of Actinoplanes ianthinogenes NBRC 13996.</title>
        <authorList>
            <person name="Komaki H."/>
            <person name="Tamura T."/>
        </authorList>
    </citation>
    <scope>NUCLEOTIDE SEQUENCE [LARGE SCALE GENOMIC DNA]</scope>
    <source>
        <strain evidence="6 7">NBRC 13996</strain>
    </source>
</reference>
<feature type="domain" description="ANTAR" evidence="5">
    <location>
        <begin position="158"/>
        <end position="219"/>
    </location>
</feature>
<dbReference type="Proteomes" id="UP000676967">
    <property type="component" value="Chromosome"/>
</dbReference>
<dbReference type="Gene3D" id="1.10.10.10">
    <property type="entry name" value="Winged helix-like DNA-binding domain superfamily/Winged helix DNA-binding domain"/>
    <property type="match status" value="1"/>
</dbReference>
<dbReference type="Pfam" id="PF03861">
    <property type="entry name" value="ANTAR"/>
    <property type="match status" value="1"/>
</dbReference>
<gene>
    <name evidence="6" type="ORF">Aiant_79640</name>
</gene>
<dbReference type="SMART" id="SM01012">
    <property type="entry name" value="ANTAR"/>
    <property type="match status" value="1"/>
</dbReference>
<keyword evidence="3" id="KW-0805">Transcription regulation</keyword>
<dbReference type="InterPro" id="IPR036388">
    <property type="entry name" value="WH-like_DNA-bd_sf"/>
</dbReference>
<dbReference type="InterPro" id="IPR011006">
    <property type="entry name" value="CheY-like_superfamily"/>
</dbReference>
<dbReference type="SUPFAM" id="SSF55781">
    <property type="entry name" value="GAF domain-like"/>
    <property type="match status" value="1"/>
</dbReference>
<name>A0ABM7M6U6_9ACTN</name>
<dbReference type="EMBL" id="AP023356">
    <property type="protein sequence ID" value="BCJ47307.1"/>
    <property type="molecule type" value="Genomic_DNA"/>
</dbReference>
<dbReference type="PROSITE" id="PS50921">
    <property type="entry name" value="ANTAR"/>
    <property type="match status" value="1"/>
</dbReference>
<dbReference type="Gene3D" id="3.30.450.40">
    <property type="match status" value="1"/>
</dbReference>
<evidence type="ECO:0000313" key="6">
    <source>
        <dbReference type="EMBL" id="BCJ47307.1"/>
    </source>
</evidence>
<organism evidence="6 7">
    <name type="scientific">Actinoplanes ianthinogenes</name>
    <dbReference type="NCBI Taxonomy" id="122358"/>
    <lineage>
        <taxon>Bacteria</taxon>
        <taxon>Bacillati</taxon>
        <taxon>Actinomycetota</taxon>
        <taxon>Actinomycetes</taxon>
        <taxon>Micromonosporales</taxon>
        <taxon>Micromonosporaceae</taxon>
        <taxon>Actinoplanes</taxon>
    </lineage>
</organism>
<keyword evidence="1" id="KW-0808">Transferase</keyword>
<dbReference type="InterPro" id="IPR003018">
    <property type="entry name" value="GAF"/>
</dbReference>
<dbReference type="SUPFAM" id="SSF52172">
    <property type="entry name" value="CheY-like"/>
    <property type="match status" value="1"/>
</dbReference>
<protein>
    <submittedName>
        <fullName evidence="6">Transcriptional regulator</fullName>
    </submittedName>
</protein>
<dbReference type="Pfam" id="PF13185">
    <property type="entry name" value="GAF_2"/>
    <property type="match status" value="1"/>
</dbReference>
<dbReference type="InterPro" id="IPR012074">
    <property type="entry name" value="GAF_ANTAR"/>
</dbReference>
<evidence type="ECO:0000259" key="5">
    <source>
        <dbReference type="PROSITE" id="PS50921"/>
    </source>
</evidence>
<evidence type="ECO:0000313" key="7">
    <source>
        <dbReference type="Proteomes" id="UP000676967"/>
    </source>
</evidence>
<evidence type="ECO:0000256" key="2">
    <source>
        <dbReference type="ARBA" id="ARBA00022777"/>
    </source>
</evidence>
<accession>A0ABM7M6U6</accession>
<dbReference type="SMART" id="SM00065">
    <property type="entry name" value="GAF"/>
    <property type="match status" value="1"/>
</dbReference>
<keyword evidence="7" id="KW-1185">Reference proteome</keyword>
<dbReference type="PIRSF" id="PIRSF036625">
    <property type="entry name" value="GAF_ANTAR"/>
    <property type="match status" value="1"/>
</dbReference>
<sequence length="230" mass="25191">MGDDLAAAFSELARSLQSEQDERHTLEAITAAAVDTVPGARYAGLMVVEHRGDVDIRAVTDEVVRQIDQAQHDTGQGPGRQAIREQRIVRLPDTAADERWPEFCRRAAALGIRSLLSFPLYVADDTLGALNLYAPEPDAFGDESEHVGRLFAAHAAVALSGVRQQERCGHTIEVRDLIGQAKGILMERYSTDADRAFDLLVQVSLRTGTKLIDVVRHLTDTGELRPDTPV</sequence>
<evidence type="ECO:0000256" key="4">
    <source>
        <dbReference type="ARBA" id="ARBA00023163"/>
    </source>
</evidence>
<dbReference type="InterPro" id="IPR029016">
    <property type="entry name" value="GAF-like_dom_sf"/>
</dbReference>